<sequence length="173" mass="19073">MLPKAVLQQEHFFEKELHEPPAFSRIFLSDGELSGAIVAQRYGLRDTGTSRTHSKRPSQRHLAPLVLASIVSLVTILTLVAVCHVPNKRETHGGLTRRDLSGHEAELSGILDQCLELTEELGIPQTNEVFGGRNLEVDPARRIAQLATMLSDSAIRFQQEKGFNQVAPSNNVS</sequence>
<evidence type="ECO:0000313" key="3">
    <source>
        <dbReference type="Proteomes" id="UP000018050"/>
    </source>
</evidence>
<feature type="transmembrane region" description="Helical" evidence="1">
    <location>
        <begin position="62"/>
        <end position="82"/>
    </location>
</feature>
<accession>U6GVM8</accession>
<evidence type="ECO:0000313" key="2">
    <source>
        <dbReference type="EMBL" id="CDI82594.1"/>
    </source>
</evidence>
<evidence type="ECO:0000256" key="1">
    <source>
        <dbReference type="SAM" id="Phobius"/>
    </source>
</evidence>
<proteinExistence type="predicted"/>
<reference evidence="2" key="2">
    <citation type="submission" date="2013-10" db="EMBL/GenBank/DDBJ databases">
        <authorList>
            <person name="Aslett M."/>
        </authorList>
    </citation>
    <scope>NUCLEOTIDE SEQUENCE</scope>
    <source>
        <strain evidence="2">Houghton</strain>
    </source>
</reference>
<dbReference type="RefSeq" id="XP_013248059.1">
    <property type="nucleotide sequence ID" value="XM_013392605.1"/>
</dbReference>
<keyword evidence="1" id="KW-0812">Transmembrane</keyword>
<keyword evidence="1" id="KW-0472">Membrane</keyword>
<keyword evidence="3" id="KW-1185">Reference proteome</keyword>
<dbReference type="VEuPathDB" id="ToxoDB:EAH_00067050"/>
<organism evidence="2 3">
    <name type="scientific">Eimeria acervulina</name>
    <name type="common">Coccidian parasite</name>
    <dbReference type="NCBI Taxonomy" id="5801"/>
    <lineage>
        <taxon>Eukaryota</taxon>
        <taxon>Sar</taxon>
        <taxon>Alveolata</taxon>
        <taxon>Apicomplexa</taxon>
        <taxon>Conoidasida</taxon>
        <taxon>Coccidia</taxon>
        <taxon>Eucoccidiorida</taxon>
        <taxon>Eimeriorina</taxon>
        <taxon>Eimeriidae</taxon>
        <taxon>Eimeria</taxon>
    </lineage>
</organism>
<gene>
    <name evidence="2" type="ORF">EAH_00067050</name>
</gene>
<dbReference type="GeneID" id="25274775"/>
<keyword evidence="1" id="KW-1133">Transmembrane helix</keyword>
<feature type="non-terminal residue" evidence="2">
    <location>
        <position position="173"/>
    </location>
</feature>
<reference evidence="2" key="1">
    <citation type="submission" date="2013-10" db="EMBL/GenBank/DDBJ databases">
        <title>Genomic analysis of the causative agents of coccidiosis in chickens.</title>
        <authorList>
            <person name="Reid A.J."/>
            <person name="Blake D."/>
            <person name="Billington K."/>
            <person name="Browne H."/>
            <person name="Dunn M."/>
            <person name="Hung S."/>
            <person name="Kawahara F."/>
            <person name="Miranda-Saavedra D."/>
            <person name="Mourier T."/>
            <person name="Nagra H."/>
            <person name="Otto T.D."/>
            <person name="Rawlings N."/>
            <person name="Sanchez A."/>
            <person name="Sanders M."/>
            <person name="Subramaniam C."/>
            <person name="Tay Y."/>
            <person name="Dear P."/>
            <person name="Doerig C."/>
            <person name="Gruber A."/>
            <person name="Parkinson J."/>
            <person name="Shirley M."/>
            <person name="Wan K.L."/>
            <person name="Berriman M."/>
            <person name="Tomley F."/>
            <person name="Pain A."/>
        </authorList>
    </citation>
    <scope>NUCLEOTIDE SEQUENCE</scope>
    <source>
        <strain evidence="2">Houghton</strain>
    </source>
</reference>
<dbReference type="Proteomes" id="UP000018050">
    <property type="component" value="Unassembled WGS sequence"/>
</dbReference>
<dbReference type="OrthoDB" id="10319273at2759"/>
<dbReference type="AlphaFoldDB" id="U6GVM8"/>
<protein>
    <submittedName>
        <fullName evidence="2">Uncharacterized protein</fullName>
    </submittedName>
</protein>
<name>U6GVM8_EIMAC</name>
<dbReference type="EMBL" id="HG672568">
    <property type="protein sequence ID" value="CDI82594.1"/>
    <property type="molecule type" value="Genomic_DNA"/>
</dbReference>